<evidence type="ECO:0000313" key="4">
    <source>
        <dbReference type="EMBL" id="CUH60012.1"/>
    </source>
</evidence>
<dbReference type="AlphaFoldDB" id="A0A0P1FLH6"/>
<dbReference type="PANTHER" id="PTHR45138">
    <property type="entry name" value="REGULATORY COMPONENTS OF SENSORY TRANSDUCTION SYSTEM"/>
    <property type="match status" value="1"/>
</dbReference>
<dbReference type="SUPFAM" id="SSF55073">
    <property type="entry name" value="Nucleotide cyclase"/>
    <property type="match status" value="1"/>
</dbReference>
<evidence type="ECO:0000256" key="2">
    <source>
        <dbReference type="SAM" id="Coils"/>
    </source>
</evidence>
<dbReference type="CDD" id="cd01949">
    <property type="entry name" value="GGDEF"/>
    <property type="match status" value="1"/>
</dbReference>
<dbReference type="InterPro" id="IPR050469">
    <property type="entry name" value="Diguanylate_Cyclase"/>
</dbReference>
<feature type="domain" description="GGDEF" evidence="3">
    <location>
        <begin position="157"/>
        <end position="286"/>
    </location>
</feature>
<evidence type="ECO:0000256" key="1">
    <source>
        <dbReference type="ARBA" id="ARBA00012528"/>
    </source>
</evidence>
<dbReference type="Pfam" id="PF00990">
    <property type="entry name" value="GGDEF"/>
    <property type="match status" value="1"/>
</dbReference>
<gene>
    <name evidence="4" type="primary">adrA</name>
    <name evidence="4" type="ORF">THS5294_01301</name>
</gene>
<evidence type="ECO:0000259" key="3">
    <source>
        <dbReference type="PROSITE" id="PS50887"/>
    </source>
</evidence>
<evidence type="ECO:0000313" key="5">
    <source>
        <dbReference type="Proteomes" id="UP000051298"/>
    </source>
</evidence>
<sequence>MPCGFLITTKDRIIRTANQSFSESLSRPSCALEGRCLDTLLTKASQLFFDSYVVPTVFREGYCNEILITLEADNGLPLPKVVNVRQMDDGNLAWAFVEAENRTGLFKELEAARSAVEEQREELDQLCRTDALTGLANRREFDEALKRLFKEAERSHQPLALVIMDIDNFKSINDSYGHDVGDAALQGLADILRKISRDTDFVARFGGDEFAIILPNTAVQDAEDICARFHQSISEFTCERAMTISIGISDRTQCSPIEYQLALKRADRALYTAKQAGRNATAIWGHFSASEAVAQSKPKYITRTNF</sequence>
<dbReference type="GO" id="GO:0052621">
    <property type="term" value="F:diguanylate cyclase activity"/>
    <property type="evidence" value="ECO:0007669"/>
    <property type="project" value="UniProtKB-EC"/>
</dbReference>
<organism evidence="4 5">
    <name type="scientific">Thalassobacter stenotrophicus</name>
    <dbReference type="NCBI Taxonomy" id="266809"/>
    <lineage>
        <taxon>Bacteria</taxon>
        <taxon>Pseudomonadati</taxon>
        <taxon>Pseudomonadota</taxon>
        <taxon>Alphaproteobacteria</taxon>
        <taxon>Rhodobacterales</taxon>
        <taxon>Roseobacteraceae</taxon>
        <taxon>Thalassobacter</taxon>
    </lineage>
</organism>
<dbReference type="GO" id="GO:0043709">
    <property type="term" value="P:cell adhesion involved in single-species biofilm formation"/>
    <property type="evidence" value="ECO:0007669"/>
    <property type="project" value="TreeGrafter"/>
</dbReference>
<dbReference type="InterPro" id="IPR000160">
    <property type="entry name" value="GGDEF_dom"/>
</dbReference>
<proteinExistence type="predicted"/>
<keyword evidence="2" id="KW-0175">Coiled coil</keyword>
<accession>A0A0P1FLH6</accession>
<dbReference type="FunFam" id="3.30.70.270:FF:000001">
    <property type="entry name" value="Diguanylate cyclase domain protein"/>
    <property type="match status" value="1"/>
</dbReference>
<reference evidence="4 5" key="1">
    <citation type="submission" date="2015-09" db="EMBL/GenBank/DDBJ databases">
        <authorList>
            <consortium name="Swine Surveillance"/>
        </authorList>
    </citation>
    <scope>NUCLEOTIDE SEQUENCE [LARGE SCALE GENOMIC DNA]</scope>
    <source>
        <strain evidence="4 5">CECT 5294</strain>
    </source>
</reference>
<dbReference type="PROSITE" id="PS50887">
    <property type="entry name" value="GGDEF"/>
    <property type="match status" value="1"/>
</dbReference>
<dbReference type="InterPro" id="IPR043128">
    <property type="entry name" value="Rev_trsase/Diguanyl_cyclase"/>
</dbReference>
<dbReference type="Proteomes" id="UP000051298">
    <property type="component" value="Unassembled WGS sequence"/>
</dbReference>
<keyword evidence="4" id="KW-0808">Transferase</keyword>
<dbReference type="PANTHER" id="PTHR45138:SF24">
    <property type="entry name" value="DIGUANYLATE CYCLASE DGCC-RELATED"/>
    <property type="match status" value="1"/>
</dbReference>
<dbReference type="EC" id="2.7.7.65" evidence="1"/>
<dbReference type="Gene3D" id="3.30.70.270">
    <property type="match status" value="1"/>
</dbReference>
<dbReference type="NCBIfam" id="TIGR00254">
    <property type="entry name" value="GGDEF"/>
    <property type="match status" value="1"/>
</dbReference>
<feature type="coiled-coil region" evidence="2">
    <location>
        <begin position="102"/>
        <end position="129"/>
    </location>
</feature>
<name>A0A0P1FLH6_9RHOB</name>
<protein>
    <recommendedName>
        <fullName evidence="1">diguanylate cyclase</fullName>
        <ecNumber evidence="1">2.7.7.65</ecNumber>
    </recommendedName>
</protein>
<dbReference type="InterPro" id="IPR029787">
    <property type="entry name" value="Nucleotide_cyclase"/>
</dbReference>
<keyword evidence="4" id="KW-0548">Nucleotidyltransferase</keyword>
<dbReference type="GO" id="GO:1902201">
    <property type="term" value="P:negative regulation of bacterial-type flagellum-dependent cell motility"/>
    <property type="evidence" value="ECO:0007669"/>
    <property type="project" value="TreeGrafter"/>
</dbReference>
<dbReference type="EMBL" id="CYRX01000020">
    <property type="protein sequence ID" value="CUH60012.1"/>
    <property type="molecule type" value="Genomic_DNA"/>
</dbReference>
<dbReference type="SMART" id="SM00267">
    <property type="entry name" value="GGDEF"/>
    <property type="match status" value="1"/>
</dbReference>
<dbReference type="GO" id="GO:0005886">
    <property type="term" value="C:plasma membrane"/>
    <property type="evidence" value="ECO:0007669"/>
    <property type="project" value="TreeGrafter"/>
</dbReference>